<dbReference type="Proteomes" id="UP000186720">
    <property type="component" value="Unassembled WGS sequence"/>
</dbReference>
<gene>
    <name evidence="2" type="ORF">RG47T_4213</name>
</gene>
<evidence type="ECO:0000259" key="1">
    <source>
        <dbReference type="PROSITE" id="PS51186"/>
    </source>
</evidence>
<evidence type="ECO:0000313" key="2">
    <source>
        <dbReference type="EMBL" id="OKS88735.1"/>
    </source>
</evidence>
<protein>
    <recommendedName>
        <fullName evidence="1">N-acetyltransferase domain-containing protein</fullName>
    </recommendedName>
</protein>
<dbReference type="InterPro" id="IPR016181">
    <property type="entry name" value="Acyl_CoA_acyltransferase"/>
</dbReference>
<dbReference type="AlphaFoldDB" id="A0A1Q6A401"/>
<dbReference type="InterPro" id="IPR000182">
    <property type="entry name" value="GNAT_dom"/>
</dbReference>
<dbReference type="PANTHER" id="PTHR42791:SF1">
    <property type="entry name" value="N-ACETYLTRANSFERASE DOMAIN-CONTAINING PROTEIN"/>
    <property type="match status" value="1"/>
</dbReference>
<organism evidence="2 3">
    <name type="scientific">Mucilaginibacter polytrichastri</name>
    <dbReference type="NCBI Taxonomy" id="1302689"/>
    <lineage>
        <taxon>Bacteria</taxon>
        <taxon>Pseudomonadati</taxon>
        <taxon>Bacteroidota</taxon>
        <taxon>Sphingobacteriia</taxon>
        <taxon>Sphingobacteriales</taxon>
        <taxon>Sphingobacteriaceae</taxon>
        <taxon>Mucilaginibacter</taxon>
    </lineage>
</organism>
<dbReference type="Pfam" id="PF13508">
    <property type="entry name" value="Acetyltransf_7"/>
    <property type="match status" value="1"/>
</dbReference>
<dbReference type="EMBL" id="MPPL01000001">
    <property type="protein sequence ID" value="OKS88735.1"/>
    <property type="molecule type" value="Genomic_DNA"/>
</dbReference>
<sequence length="193" mass="22365">MVKATLADRDLCVEILCGSFENNQSVNFIVKQDDDKIKRIKALMEYSFNMCLEFGVILLSDDHKACALYLYPHLKKTTFYALWLDVKLIFTAIGISRICKAINREGQIKNVQPKQPMAYLWFIGVDPHFQYSGLGSTLLQETIELADIKHLPVYLETSTLKNLPWYESFGFSIYHQLDLGYTLYFLKRKSDKD</sequence>
<feature type="domain" description="N-acetyltransferase" evidence="1">
    <location>
        <begin position="38"/>
        <end position="190"/>
    </location>
</feature>
<proteinExistence type="predicted"/>
<reference evidence="2 3" key="1">
    <citation type="submission" date="2016-11" db="EMBL/GenBank/DDBJ databases">
        <title>Whole Genome Sequencing of Mucilaginibacter polytrichastri RG4-7(T) isolated from the moss sample.</title>
        <authorList>
            <person name="Li Y."/>
        </authorList>
    </citation>
    <scope>NUCLEOTIDE SEQUENCE [LARGE SCALE GENOMIC DNA]</scope>
    <source>
        <strain evidence="2 3">RG4-7</strain>
    </source>
</reference>
<dbReference type="InterPro" id="IPR052523">
    <property type="entry name" value="Trichothecene_AcTrans"/>
</dbReference>
<dbReference type="RefSeq" id="WP_074491277.1">
    <property type="nucleotide sequence ID" value="NZ_FPAM01000009.1"/>
</dbReference>
<comment type="caution">
    <text evidence="2">The sequence shown here is derived from an EMBL/GenBank/DDBJ whole genome shotgun (WGS) entry which is preliminary data.</text>
</comment>
<dbReference type="PROSITE" id="PS51186">
    <property type="entry name" value="GNAT"/>
    <property type="match status" value="1"/>
</dbReference>
<dbReference type="CDD" id="cd04301">
    <property type="entry name" value="NAT_SF"/>
    <property type="match status" value="1"/>
</dbReference>
<dbReference type="PANTHER" id="PTHR42791">
    <property type="entry name" value="GNAT FAMILY ACETYLTRANSFERASE"/>
    <property type="match status" value="1"/>
</dbReference>
<dbReference type="GO" id="GO:0016747">
    <property type="term" value="F:acyltransferase activity, transferring groups other than amino-acyl groups"/>
    <property type="evidence" value="ECO:0007669"/>
    <property type="project" value="InterPro"/>
</dbReference>
<dbReference type="Gene3D" id="3.40.630.30">
    <property type="match status" value="1"/>
</dbReference>
<dbReference type="STRING" id="1302689.RG47T_4213"/>
<dbReference type="SUPFAM" id="SSF55729">
    <property type="entry name" value="Acyl-CoA N-acyltransferases (Nat)"/>
    <property type="match status" value="1"/>
</dbReference>
<name>A0A1Q6A401_9SPHI</name>
<accession>A0A1Q6A401</accession>
<evidence type="ECO:0000313" key="3">
    <source>
        <dbReference type="Proteomes" id="UP000186720"/>
    </source>
</evidence>
<keyword evidence="3" id="KW-1185">Reference proteome</keyword>
<dbReference type="OrthoDB" id="1452841at2"/>